<protein>
    <submittedName>
        <fullName evidence="2">Uncharacterized protein</fullName>
    </submittedName>
</protein>
<evidence type="ECO:0000313" key="3">
    <source>
        <dbReference type="Proteomes" id="UP001500782"/>
    </source>
</evidence>
<dbReference type="Proteomes" id="UP001500782">
    <property type="component" value="Unassembled WGS sequence"/>
</dbReference>
<dbReference type="EMBL" id="BAAADJ010000045">
    <property type="protein sequence ID" value="GAA0336163.1"/>
    <property type="molecule type" value="Genomic_DNA"/>
</dbReference>
<name>A0ABN0WFW4_9BACI</name>
<organism evidence="2 3">
    <name type="scientific">Bacillus carboniphilus</name>
    <dbReference type="NCBI Taxonomy" id="86663"/>
    <lineage>
        <taxon>Bacteria</taxon>
        <taxon>Bacillati</taxon>
        <taxon>Bacillota</taxon>
        <taxon>Bacilli</taxon>
        <taxon>Bacillales</taxon>
        <taxon>Bacillaceae</taxon>
        <taxon>Bacillus</taxon>
    </lineage>
</organism>
<comment type="caution">
    <text evidence="2">The sequence shown here is derived from an EMBL/GenBank/DDBJ whole genome shotgun (WGS) entry which is preliminary data.</text>
</comment>
<proteinExistence type="predicted"/>
<dbReference type="RefSeq" id="WP_343800107.1">
    <property type="nucleotide sequence ID" value="NZ_BAAADJ010000045.1"/>
</dbReference>
<keyword evidence="1" id="KW-0732">Signal</keyword>
<gene>
    <name evidence="2" type="ORF">GCM10008967_28180</name>
</gene>
<feature type="signal peptide" evidence="1">
    <location>
        <begin position="1"/>
        <end position="22"/>
    </location>
</feature>
<accession>A0ABN0WFW4</accession>
<sequence>MKKIILCLLLYILCSQTGKAYATDRVVTSFIISDKWYENIFLIADKADSMATKNFTIQVGGSGDSVGGELLYHFPNWYNVKFAPKLFYEDINNDEFKDVVVALISGSGSGVSKKEIHVLNQVQDPYRRYQEVPVESINDAVKRLVKMKQKGNQITISIGKKKYVIDYSKFGYYTPVNSPGVGSIEDYQPVNGVLYGNTTVFVTIPEASIGSFKVKYGWDGRMYKAESVTFNEAKTS</sequence>
<evidence type="ECO:0000256" key="1">
    <source>
        <dbReference type="SAM" id="SignalP"/>
    </source>
</evidence>
<feature type="chain" id="PRO_5046372322" evidence="1">
    <location>
        <begin position="23"/>
        <end position="236"/>
    </location>
</feature>
<keyword evidence="3" id="KW-1185">Reference proteome</keyword>
<reference evidence="2 3" key="1">
    <citation type="journal article" date="2019" name="Int. J. Syst. Evol. Microbiol.">
        <title>The Global Catalogue of Microorganisms (GCM) 10K type strain sequencing project: providing services to taxonomists for standard genome sequencing and annotation.</title>
        <authorList>
            <consortium name="The Broad Institute Genomics Platform"/>
            <consortium name="The Broad Institute Genome Sequencing Center for Infectious Disease"/>
            <person name="Wu L."/>
            <person name="Ma J."/>
        </authorList>
    </citation>
    <scope>NUCLEOTIDE SEQUENCE [LARGE SCALE GENOMIC DNA]</scope>
    <source>
        <strain evidence="2 3">JCM 9731</strain>
    </source>
</reference>
<evidence type="ECO:0000313" key="2">
    <source>
        <dbReference type="EMBL" id="GAA0336163.1"/>
    </source>
</evidence>